<evidence type="ECO:0000313" key="3">
    <source>
        <dbReference type="Proteomes" id="UP000830236"/>
    </source>
</evidence>
<name>A0A9E7AQN4_9ACTO</name>
<dbReference type="Proteomes" id="UP000830236">
    <property type="component" value="Chromosome"/>
</dbReference>
<evidence type="ECO:0000313" key="2">
    <source>
        <dbReference type="EMBL" id="UQF79362.1"/>
    </source>
</evidence>
<accession>A0A9E7AQN4</accession>
<organism evidence="2 3">
    <name type="scientific">Actinomyces graevenitzii</name>
    <dbReference type="NCBI Taxonomy" id="55565"/>
    <lineage>
        <taxon>Bacteria</taxon>
        <taxon>Bacillati</taxon>
        <taxon>Actinomycetota</taxon>
        <taxon>Actinomycetes</taxon>
        <taxon>Actinomycetales</taxon>
        <taxon>Actinomycetaceae</taxon>
        <taxon>Actinomyces</taxon>
    </lineage>
</organism>
<feature type="region of interest" description="Disordered" evidence="1">
    <location>
        <begin position="170"/>
        <end position="189"/>
    </location>
</feature>
<evidence type="ECO:0000256" key="1">
    <source>
        <dbReference type="SAM" id="MobiDB-lite"/>
    </source>
</evidence>
<reference evidence="2" key="1">
    <citation type="submission" date="2022-05" db="EMBL/GenBank/DDBJ databases">
        <title>Using nanopore sequencing to obtain complete genomes from saliva samples.</title>
        <authorList>
            <person name="Baker J.L."/>
        </authorList>
    </citation>
    <scope>NUCLEOTIDE SEQUENCE</scope>
    <source>
        <strain evidence="2">JCVI-JB-Ag32</strain>
    </source>
</reference>
<gene>
    <name evidence="2" type="ORF">M3I41_07165</name>
</gene>
<dbReference type="KEGG" id="agh:M3I41_07165"/>
<dbReference type="AlphaFoldDB" id="A0A9E7AQN4"/>
<dbReference type="EMBL" id="CP097095">
    <property type="protein sequence ID" value="UQF79362.1"/>
    <property type="molecule type" value="Genomic_DNA"/>
</dbReference>
<protein>
    <submittedName>
        <fullName evidence="2">Uncharacterized protein</fullName>
    </submittedName>
</protein>
<feature type="compositionally biased region" description="Basic and acidic residues" evidence="1">
    <location>
        <begin position="175"/>
        <end position="189"/>
    </location>
</feature>
<proteinExistence type="predicted"/>
<sequence length="189" mass="21455">MWWQVAELFHFAETAGAQIRLRDADALSLTWDCGRSWQHVWNTSGEHAQAFYGESEYAETRVPTMISDYSGLMLNWAVLRIGRKARFYKGWEAIRVPASAQSVDPHWGFEQLSLITGRLTRDGKPVPMQLRTIFPDHYELNQFSHVAGMRFKDLLAAFKDPAGGILANWVEPAPDSERPQGAEKSESSK</sequence>